<feature type="domain" description="FAD dependent oxidoreductase" evidence="1">
    <location>
        <begin position="5"/>
        <end position="395"/>
    </location>
</feature>
<dbReference type="SUPFAM" id="SSF54373">
    <property type="entry name" value="FAD-linked reductases, C-terminal domain"/>
    <property type="match status" value="1"/>
</dbReference>
<evidence type="ECO:0000259" key="1">
    <source>
        <dbReference type="Pfam" id="PF01266"/>
    </source>
</evidence>
<accession>A0ABN0RNB6</accession>
<dbReference type="Proteomes" id="UP000019275">
    <property type="component" value="Unassembled WGS sequence"/>
</dbReference>
<reference evidence="2 3" key="1">
    <citation type="journal article" date="2014" name="Genome Announc.">
        <title>Draft Genome Sequence of the Carrageenan-Degrading Bacterium Cellulophaga sp. Strain KL-A, Isolated from Decaying Marine Algae.</title>
        <authorList>
            <person name="Shan D."/>
            <person name="Ying J."/>
            <person name="Li X."/>
            <person name="Gao Z."/>
            <person name="Wei G."/>
            <person name="Shao Z."/>
        </authorList>
    </citation>
    <scope>NUCLEOTIDE SEQUENCE [LARGE SCALE GENOMIC DNA]</scope>
    <source>
        <strain evidence="2 3">KL-A</strain>
    </source>
</reference>
<gene>
    <name evidence="2" type="ORF">KLA_09499</name>
</gene>
<dbReference type="EMBL" id="ARZX01000011">
    <property type="protein sequence ID" value="EWH13358.1"/>
    <property type="molecule type" value="Genomic_DNA"/>
</dbReference>
<keyword evidence="3" id="KW-1185">Reference proteome</keyword>
<evidence type="ECO:0000313" key="2">
    <source>
        <dbReference type="EMBL" id="EWH13358.1"/>
    </source>
</evidence>
<sequence>MNKNVIIIGGGIIGLSTAYYLVEEGHQVSIIDKSNFSSGASYVNAGYITPSHFIPLAAPGMINKGIKWMFNPTSPFYIKPRLNADFLNWTWAFKKSATASKVEKAIPVIKAINLLSRDLYEDIKESNTFNFHYERKGLLMCYQSDKVGEAEWKIGKRGIEEGLGVKNLTKKEVDVLEPNANLNIKGAIYFDSDAHMTPTDFMPEMVKFLKTKGVIFYANEDVKDIEVTNRTVSKIITNKQKLKADEVVLAAGSWSPLLTKKLGLQIPIQAGKGYRINVNRETGITIPAILCEAKVAVTPMQGFTRFAGTMEMAGINHNINPMRVQTIANAAKNYYTNLNISVAEKRSADCGLRPCSPDGLPYIGKSSKCNNLTIATGHAMMGWSLGPATGKLVSEIISEKKTTLDLSSFNPDRRF</sequence>
<dbReference type="Gene3D" id="3.50.50.60">
    <property type="entry name" value="FAD/NAD(P)-binding domain"/>
    <property type="match status" value="2"/>
</dbReference>
<protein>
    <submittedName>
        <fullName evidence="2">D-amino-acid dehydrogenase</fullName>
    </submittedName>
</protein>
<dbReference type="Gene3D" id="3.30.9.10">
    <property type="entry name" value="D-Amino Acid Oxidase, subunit A, domain 2"/>
    <property type="match status" value="1"/>
</dbReference>
<dbReference type="SUPFAM" id="SSF51905">
    <property type="entry name" value="FAD/NAD(P)-binding domain"/>
    <property type="match status" value="1"/>
</dbReference>
<dbReference type="Pfam" id="PF01266">
    <property type="entry name" value="DAO"/>
    <property type="match status" value="1"/>
</dbReference>
<organism evidence="2 3">
    <name type="scientific">Cellulophaga geojensis KL-A</name>
    <dbReference type="NCBI Taxonomy" id="1328323"/>
    <lineage>
        <taxon>Bacteria</taxon>
        <taxon>Pseudomonadati</taxon>
        <taxon>Bacteroidota</taxon>
        <taxon>Flavobacteriia</taxon>
        <taxon>Flavobacteriales</taxon>
        <taxon>Flavobacteriaceae</taxon>
        <taxon>Cellulophaga</taxon>
    </lineage>
</organism>
<dbReference type="InterPro" id="IPR006076">
    <property type="entry name" value="FAD-dep_OxRdtase"/>
</dbReference>
<evidence type="ECO:0000313" key="3">
    <source>
        <dbReference type="Proteomes" id="UP000019275"/>
    </source>
</evidence>
<proteinExistence type="predicted"/>
<dbReference type="InterPro" id="IPR036188">
    <property type="entry name" value="FAD/NAD-bd_sf"/>
</dbReference>
<dbReference type="PANTHER" id="PTHR13847">
    <property type="entry name" value="SARCOSINE DEHYDROGENASE-RELATED"/>
    <property type="match status" value="1"/>
</dbReference>
<name>A0ABN0RNB6_9FLAO</name>
<dbReference type="RefSeq" id="WP_034645360.1">
    <property type="nucleotide sequence ID" value="NZ_ARZX01000011.1"/>
</dbReference>
<comment type="caution">
    <text evidence="2">The sequence shown here is derived from an EMBL/GenBank/DDBJ whole genome shotgun (WGS) entry which is preliminary data.</text>
</comment>